<evidence type="ECO:0000256" key="8">
    <source>
        <dbReference type="ARBA" id="ARBA00022842"/>
    </source>
</evidence>
<evidence type="ECO:0000313" key="14">
    <source>
        <dbReference type="Proteomes" id="UP000612585"/>
    </source>
</evidence>
<keyword evidence="8" id="KW-0460">Magnesium</keyword>
<evidence type="ECO:0000256" key="6">
    <source>
        <dbReference type="ARBA" id="ARBA00022763"/>
    </source>
</evidence>
<evidence type="ECO:0000256" key="2">
    <source>
        <dbReference type="ARBA" id="ARBA00005582"/>
    </source>
</evidence>
<keyword evidence="9" id="KW-0234">DNA repair</keyword>
<name>A0A8J3YZF5_9ACTN</name>
<keyword evidence="14" id="KW-1185">Reference proteome</keyword>
<evidence type="ECO:0000256" key="1">
    <source>
        <dbReference type="ARBA" id="ARBA00001946"/>
    </source>
</evidence>
<dbReference type="GO" id="GO:0008413">
    <property type="term" value="F:8-oxo-7,8-dihydroguanosine triphosphate pyrophosphatase activity"/>
    <property type="evidence" value="ECO:0007669"/>
    <property type="project" value="TreeGrafter"/>
</dbReference>
<evidence type="ECO:0000313" key="13">
    <source>
        <dbReference type="EMBL" id="GIJ53508.1"/>
    </source>
</evidence>
<gene>
    <name evidence="13" type="ORF">Vau01_010240</name>
</gene>
<dbReference type="PRINTS" id="PR00502">
    <property type="entry name" value="NUDIXFAMILY"/>
</dbReference>
<dbReference type="PANTHER" id="PTHR47707">
    <property type="entry name" value="8-OXO-DGTP DIPHOSPHATASE"/>
    <property type="match status" value="1"/>
</dbReference>
<evidence type="ECO:0000256" key="4">
    <source>
        <dbReference type="ARBA" id="ARBA00022705"/>
    </source>
</evidence>
<evidence type="ECO:0000259" key="12">
    <source>
        <dbReference type="PROSITE" id="PS51462"/>
    </source>
</evidence>
<dbReference type="EMBL" id="BOPG01000007">
    <property type="protein sequence ID" value="GIJ53508.1"/>
    <property type="molecule type" value="Genomic_DNA"/>
</dbReference>
<dbReference type="GO" id="GO:0046872">
    <property type="term" value="F:metal ion binding"/>
    <property type="evidence" value="ECO:0007669"/>
    <property type="project" value="UniProtKB-KW"/>
</dbReference>
<evidence type="ECO:0000256" key="11">
    <source>
        <dbReference type="ARBA" id="ARBA00038905"/>
    </source>
</evidence>
<evidence type="ECO:0000256" key="5">
    <source>
        <dbReference type="ARBA" id="ARBA00022723"/>
    </source>
</evidence>
<dbReference type="AlphaFoldDB" id="A0A8J3YZF5"/>
<keyword evidence="5" id="KW-0479">Metal-binding</keyword>
<keyword evidence="3" id="KW-0515">Mutator protein</keyword>
<dbReference type="PROSITE" id="PS51462">
    <property type="entry name" value="NUDIX"/>
    <property type="match status" value="1"/>
</dbReference>
<dbReference type="PANTHER" id="PTHR47707:SF1">
    <property type="entry name" value="NUDIX HYDROLASE FAMILY PROTEIN"/>
    <property type="match status" value="1"/>
</dbReference>
<dbReference type="EC" id="3.6.1.55" evidence="11"/>
<accession>A0A8J3YZF5</accession>
<organism evidence="13 14">
    <name type="scientific">Virgisporangium aurantiacum</name>
    <dbReference type="NCBI Taxonomy" id="175570"/>
    <lineage>
        <taxon>Bacteria</taxon>
        <taxon>Bacillati</taxon>
        <taxon>Actinomycetota</taxon>
        <taxon>Actinomycetes</taxon>
        <taxon>Micromonosporales</taxon>
        <taxon>Micromonosporaceae</taxon>
        <taxon>Virgisporangium</taxon>
    </lineage>
</organism>
<dbReference type="GO" id="GO:0006281">
    <property type="term" value="P:DNA repair"/>
    <property type="evidence" value="ECO:0007669"/>
    <property type="project" value="UniProtKB-KW"/>
</dbReference>
<dbReference type="InterPro" id="IPR000086">
    <property type="entry name" value="NUDIX_hydrolase_dom"/>
</dbReference>
<dbReference type="GO" id="GO:0044716">
    <property type="term" value="F:8-oxo-GDP phosphatase activity"/>
    <property type="evidence" value="ECO:0007669"/>
    <property type="project" value="TreeGrafter"/>
</dbReference>
<dbReference type="SUPFAM" id="SSF55811">
    <property type="entry name" value="Nudix"/>
    <property type="match status" value="1"/>
</dbReference>
<dbReference type="InterPro" id="IPR020476">
    <property type="entry name" value="Nudix_hydrolase"/>
</dbReference>
<keyword evidence="4" id="KW-0235">DNA replication</keyword>
<protein>
    <recommendedName>
        <fullName evidence="11">8-oxo-dGTP diphosphatase</fullName>
        <ecNumber evidence="11">3.6.1.55</ecNumber>
    </recommendedName>
</protein>
<keyword evidence="6" id="KW-0227">DNA damage</keyword>
<dbReference type="Proteomes" id="UP000612585">
    <property type="component" value="Unassembled WGS sequence"/>
</dbReference>
<dbReference type="Gene3D" id="3.90.79.10">
    <property type="entry name" value="Nucleoside Triphosphate Pyrophosphohydrolase"/>
    <property type="match status" value="1"/>
</dbReference>
<dbReference type="GO" id="GO:0044715">
    <property type="term" value="F:8-oxo-dGDP phosphatase activity"/>
    <property type="evidence" value="ECO:0007669"/>
    <property type="project" value="TreeGrafter"/>
</dbReference>
<dbReference type="InterPro" id="IPR015797">
    <property type="entry name" value="NUDIX_hydrolase-like_dom_sf"/>
</dbReference>
<dbReference type="GO" id="GO:0006260">
    <property type="term" value="P:DNA replication"/>
    <property type="evidence" value="ECO:0007669"/>
    <property type="project" value="UniProtKB-KW"/>
</dbReference>
<feature type="domain" description="Nudix hydrolase" evidence="12">
    <location>
        <begin position="1"/>
        <end position="102"/>
    </location>
</feature>
<reference evidence="13" key="1">
    <citation type="submission" date="2021-01" db="EMBL/GenBank/DDBJ databases">
        <title>Whole genome shotgun sequence of Virgisporangium aurantiacum NBRC 16421.</title>
        <authorList>
            <person name="Komaki H."/>
            <person name="Tamura T."/>
        </authorList>
    </citation>
    <scope>NUCLEOTIDE SEQUENCE</scope>
    <source>
        <strain evidence="13">NBRC 16421</strain>
    </source>
</reference>
<evidence type="ECO:0000256" key="7">
    <source>
        <dbReference type="ARBA" id="ARBA00022801"/>
    </source>
</evidence>
<proteinExistence type="inferred from homology"/>
<evidence type="ECO:0000256" key="3">
    <source>
        <dbReference type="ARBA" id="ARBA00022457"/>
    </source>
</evidence>
<evidence type="ECO:0000256" key="9">
    <source>
        <dbReference type="ARBA" id="ARBA00023204"/>
    </source>
</evidence>
<comment type="similarity">
    <text evidence="2">Belongs to the Nudix hydrolase family.</text>
</comment>
<dbReference type="InterPro" id="IPR047127">
    <property type="entry name" value="MutT-like"/>
</dbReference>
<dbReference type="Pfam" id="PF00293">
    <property type="entry name" value="NUDIX"/>
    <property type="match status" value="1"/>
</dbReference>
<sequence>MAGGWEFPGGKAEPGESDVDALTRECEEELGVHIEVGEQVGPDVPMNGGRLLLRVYLARLVGDRRPMALEHSALRWLGAGELDDVPWLPADKPIVTALEPKLSPSGQRSLP</sequence>
<keyword evidence="7" id="KW-0378">Hydrolase</keyword>
<comment type="cofactor">
    <cofactor evidence="1">
        <name>Mg(2+)</name>
        <dbReference type="ChEBI" id="CHEBI:18420"/>
    </cofactor>
</comment>
<comment type="catalytic activity">
    <reaction evidence="10">
        <text>8-oxo-dGTP + H2O = 8-oxo-dGMP + diphosphate + H(+)</text>
        <dbReference type="Rhea" id="RHEA:31575"/>
        <dbReference type="ChEBI" id="CHEBI:15377"/>
        <dbReference type="ChEBI" id="CHEBI:15378"/>
        <dbReference type="ChEBI" id="CHEBI:33019"/>
        <dbReference type="ChEBI" id="CHEBI:63224"/>
        <dbReference type="ChEBI" id="CHEBI:77896"/>
        <dbReference type="EC" id="3.6.1.55"/>
    </reaction>
</comment>
<dbReference type="CDD" id="cd03425">
    <property type="entry name" value="NUDIX_MutT_NudA_like"/>
    <property type="match status" value="1"/>
</dbReference>
<dbReference type="GO" id="GO:0035539">
    <property type="term" value="F:8-oxo-7,8-dihydrodeoxyguanosine triphosphate pyrophosphatase activity"/>
    <property type="evidence" value="ECO:0007669"/>
    <property type="project" value="UniProtKB-EC"/>
</dbReference>
<comment type="caution">
    <text evidence="13">The sequence shown here is derived from an EMBL/GenBank/DDBJ whole genome shotgun (WGS) entry which is preliminary data.</text>
</comment>
<evidence type="ECO:0000256" key="10">
    <source>
        <dbReference type="ARBA" id="ARBA00035861"/>
    </source>
</evidence>